<sequence length="41" mass="4767">VSKYFLDDNQTTFVLMHGDFHSSNILVCDDEITEVIDWECS</sequence>
<organism evidence="2 3">
    <name type="scientific">Gigaspora margarita</name>
    <dbReference type="NCBI Taxonomy" id="4874"/>
    <lineage>
        <taxon>Eukaryota</taxon>
        <taxon>Fungi</taxon>
        <taxon>Fungi incertae sedis</taxon>
        <taxon>Mucoromycota</taxon>
        <taxon>Glomeromycotina</taxon>
        <taxon>Glomeromycetes</taxon>
        <taxon>Diversisporales</taxon>
        <taxon>Gigasporaceae</taxon>
        <taxon>Gigaspora</taxon>
    </lineage>
</organism>
<comment type="caution">
    <text evidence="2">The sequence shown here is derived from an EMBL/GenBank/DDBJ whole genome shotgun (WGS) entry which is preliminary data.</text>
</comment>
<gene>
    <name evidence="2" type="ORF">GMARGA_LOCUS43939</name>
</gene>
<feature type="non-terminal residue" evidence="2">
    <location>
        <position position="1"/>
    </location>
</feature>
<keyword evidence="3" id="KW-1185">Reference proteome</keyword>
<dbReference type="Gene3D" id="3.90.1200.10">
    <property type="match status" value="1"/>
</dbReference>
<dbReference type="InterPro" id="IPR002575">
    <property type="entry name" value="Aminoglycoside_PTrfase"/>
</dbReference>
<dbReference type="EMBL" id="CAJVQB010146080">
    <property type="protein sequence ID" value="CAG8855118.1"/>
    <property type="molecule type" value="Genomic_DNA"/>
</dbReference>
<dbReference type="Proteomes" id="UP000789901">
    <property type="component" value="Unassembled WGS sequence"/>
</dbReference>
<evidence type="ECO:0000259" key="1">
    <source>
        <dbReference type="Pfam" id="PF01636"/>
    </source>
</evidence>
<reference evidence="2 3" key="1">
    <citation type="submission" date="2021-06" db="EMBL/GenBank/DDBJ databases">
        <authorList>
            <person name="Kallberg Y."/>
            <person name="Tangrot J."/>
            <person name="Rosling A."/>
        </authorList>
    </citation>
    <scope>NUCLEOTIDE SEQUENCE [LARGE SCALE GENOMIC DNA]</scope>
    <source>
        <strain evidence="2 3">120-4 pot B 10/14</strain>
    </source>
</reference>
<accession>A0ABN7XL91</accession>
<evidence type="ECO:0000313" key="2">
    <source>
        <dbReference type="EMBL" id="CAG8855118.1"/>
    </source>
</evidence>
<protein>
    <submittedName>
        <fullName evidence="2">3413_t:CDS:1</fullName>
    </submittedName>
</protein>
<feature type="non-terminal residue" evidence="2">
    <location>
        <position position="41"/>
    </location>
</feature>
<dbReference type="Pfam" id="PF01636">
    <property type="entry name" value="APH"/>
    <property type="match status" value="1"/>
</dbReference>
<evidence type="ECO:0000313" key="3">
    <source>
        <dbReference type="Proteomes" id="UP000789901"/>
    </source>
</evidence>
<dbReference type="SUPFAM" id="SSF56112">
    <property type="entry name" value="Protein kinase-like (PK-like)"/>
    <property type="match status" value="1"/>
</dbReference>
<feature type="domain" description="Aminoglycoside phosphotransferase" evidence="1">
    <location>
        <begin position="11"/>
        <end position="41"/>
    </location>
</feature>
<dbReference type="InterPro" id="IPR011009">
    <property type="entry name" value="Kinase-like_dom_sf"/>
</dbReference>
<name>A0ABN7XL91_GIGMA</name>
<proteinExistence type="predicted"/>